<sequence length="103" mass="11435">MMIRCSYRSMEGRKKSCVVWTCPRAALQSICTRLLAVVSFSNTMQWIPVTASVEGPSNHRRSGANYLARSWICGVTSVVVGDHGTGVALHYGALWRTLSYIRL</sequence>
<protein>
    <submittedName>
        <fullName evidence="2">Uncharacterized protein</fullName>
    </submittedName>
</protein>
<reference evidence="2" key="3">
    <citation type="submission" date="2015-02" db="EMBL/GenBank/DDBJ databases">
        <title>Evolutionary Origins and Diversification of the Mycorrhizal Mutualists.</title>
        <authorList>
            <consortium name="DOE Joint Genome Institute"/>
            <consortium name="Mycorrhizal Genomics Consortium"/>
            <person name="Kohler A."/>
            <person name="Kuo A."/>
            <person name="Nagy L.G."/>
            <person name="Floudas D."/>
            <person name="Copeland A."/>
            <person name="Barry K.W."/>
            <person name="Cichocki N."/>
            <person name="Veneault-Fourrey C."/>
            <person name="LaButti K."/>
            <person name="Lindquist E.A."/>
            <person name="Lipzen A."/>
            <person name="Lundell T."/>
            <person name="Morin E."/>
            <person name="Murat C."/>
            <person name="Riley R."/>
            <person name="Ohm R."/>
            <person name="Sun H."/>
            <person name="Tunlid A."/>
            <person name="Henrissat B."/>
            <person name="Grigoriev I.V."/>
            <person name="Hibbett D.S."/>
            <person name="Martin F."/>
        </authorList>
    </citation>
    <scope>NUCLEOTIDE SEQUENCE</scope>
    <source>
        <strain evidence="2">Marx 270</strain>
    </source>
</reference>
<evidence type="ECO:0000313" key="2">
    <source>
        <dbReference type="EMBL" id="KIO00107.1"/>
    </source>
</evidence>
<accession>A0A0C3JRK1</accession>
<reference evidence="3" key="2">
    <citation type="submission" date="2015-01" db="EMBL/GenBank/DDBJ databases">
        <title>Evolutionary Origins and Diversification of the Mycorrhizal Mutualists.</title>
        <authorList>
            <consortium name="DOE Joint Genome Institute"/>
            <consortium name="Mycorrhizal Genomics Consortium"/>
            <person name="Kohler A."/>
            <person name="Kuo A."/>
            <person name="Nagy L.G."/>
            <person name="Floudas D."/>
            <person name="Copeland A."/>
            <person name="Barry K.W."/>
            <person name="Cichocki N."/>
            <person name="Veneault-Fourrey C."/>
            <person name="LaButti K."/>
            <person name="Lindquist E.A."/>
            <person name="Lipzen A."/>
            <person name="Lundell T."/>
            <person name="Morin E."/>
            <person name="Murat C."/>
            <person name="Riley R."/>
            <person name="Ohm R."/>
            <person name="Sun H."/>
            <person name="Tunlid A."/>
            <person name="Henrissat B."/>
            <person name="Grigoriev I.V."/>
            <person name="Hibbett D.S."/>
            <person name="Martin F."/>
        </authorList>
    </citation>
    <scope>NUCLEOTIDE SEQUENCE [LARGE SCALE GENOMIC DNA]</scope>
    <source>
        <strain evidence="1 3">Marx 270</strain>
    </source>
</reference>
<proteinExistence type="predicted"/>
<dbReference type="Proteomes" id="UP000054217">
    <property type="component" value="Unassembled WGS sequence"/>
</dbReference>
<dbReference type="EMBL" id="KN831999">
    <property type="protein sequence ID" value="KIO00107.1"/>
    <property type="molecule type" value="Genomic_DNA"/>
</dbReference>
<dbReference type="HOGENOM" id="CLU_2264807_0_0_1"/>
<evidence type="ECO:0000313" key="3">
    <source>
        <dbReference type="Proteomes" id="UP000054217"/>
    </source>
</evidence>
<evidence type="ECO:0000313" key="1">
    <source>
        <dbReference type="EMBL" id="KIN95583.1"/>
    </source>
</evidence>
<dbReference type="EMBL" id="KN832064">
    <property type="protein sequence ID" value="KIN95583.1"/>
    <property type="molecule type" value="Genomic_DNA"/>
</dbReference>
<name>A0A0C3JRK1_PISTI</name>
<reference evidence="2 3" key="1">
    <citation type="submission" date="2014-04" db="EMBL/GenBank/DDBJ databases">
        <authorList>
            <consortium name="DOE Joint Genome Institute"/>
            <person name="Kuo A."/>
            <person name="Kohler A."/>
            <person name="Costa M.D."/>
            <person name="Nagy L.G."/>
            <person name="Floudas D."/>
            <person name="Copeland A."/>
            <person name="Barry K.W."/>
            <person name="Cichocki N."/>
            <person name="Veneault-Fourrey C."/>
            <person name="LaButti K."/>
            <person name="Lindquist E.A."/>
            <person name="Lipzen A."/>
            <person name="Lundell T."/>
            <person name="Morin E."/>
            <person name="Murat C."/>
            <person name="Sun H."/>
            <person name="Tunlid A."/>
            <person name="Henrissat B."/>
            <person name="Grigoriev I.V."/>
            <person name="Hibbett D.S."/>
            <person name="Martin F."/>
            <person name="Nordberg H.P."/>
            <person name="Cantor M.N."/>
            <person name="Hua S.X."/>
        </authorList>
    </citation>
    <scope>NUCLEOTIDE SEQUENCE [LARGE SCALE GENOMIC DNA]</scope>
    <source>
        <strain evidence="2 3">Marx 270</strain>
    </source>
</reference>
<gene>
    <name evidence="1" type="ORF">M404DRAFT_312058</name>
    <name evidence="2" type="ORF">M404DRAFT_774099</name>
</gene>
<keyword evidence="3" id="KW-1185">Reference proteome</keyword>
<organism evidence="2 3">
    <name type="scientific">Pisolithus tinctorius Marx 270</name>
    <dbReference type="NCBI Taxonomy" id="870435"/>
    <lineage>
        <taxon>Eukaryota</taxon>
        <taxon>Fungi</taxon>
        <taxon>Dikarya</taxon>
        <taxon>Basidiomycota</taxon>
        <taxon>Agaricomycotina</taxon>
        <taxon>Agaricomycetes</taxon>
        <taxon>Agaricomycetidae</taxon>
        <taxon>Boletales</taxon>
        <taxon>Sclerodermatineae</taxon>
        <taxon>Pisolithaceae</taxon>
        <taxon>Pisolithus</taxon>
    </lineage>
</organism>
<dbReference type="AlphaFoldDB" id="A0A0C3JRK1"/>